<reference evidence="1 2" key="1">
    <citation type="journal article" date="2013" name="Genome Announc.">
        <title>Complete Genome Sequence of the Thermophilic and Facultatively Chemolithoautotrophic Sulfate Reducer Archaeoglobus sulfaticallidus Strain PM70-1T.</title>
        <authorList>
            <person name="Stokke R."/>
            <person name="Hocking W.P."/>
            <person name="Steinsbu B.O."/>
            <person name="Steen I.H."/>
        </authorList>
    </citation>
    <scope>NUCLEOTIDE SEQUENCE [LARGE SCALE GENOMIC DNA]</scope>
    <source>
        <strain evidence="1">PM70-1</strain>
    </source>
</reference>
<dbReference type="STRING" id="387631.Asulf_00586"/>
<sequence>MKPNVVTEIPGPKSRELFELRKNGSGHGNVRQL</sequence>
<dbReference type="HOGENOM" id="CLU_3379833_0_0_2"/>
<accession>N0BJF9</accession>
<dbReference type="Proteomes" id="UP000013307">
    <property type="component" value="Chromosome"/>
</dbReference>
<proteinExistence type="predicted"/>
<dbReference type="EMBL" id="CP005290">
    <property type="protein sequence ID" value="AGK60606.1"/>
    <property type="molecule type" value="Genomic_DNA"/>
</dbReference>
<protein>
    <submittedName>
        <fullName evidence="1">Uncharacterized protein</fullName>
    </submittedName>
</protein>
<evidence type="ECO:0000313" key="2">
    <source>
        <dbReference type="Proteomes" id="UP000013307"/>
    </source>
</evidence>
<name>N0BJF9_9EURY</name>
<dbReference type="KEGG" id="ast:Asulf_00586"/>
<organism evidence="1 2">
    <name type="scientific">Archaeoglobus sulfaticallidus PM70-1</name>
    <dbReference type="NCBI Taxonomy" id="387631"/>
    <lineage>
        <taxon>Archaea</taxon>
        <taxon>Methanobacteriati</taxon>
        <taxon>Methanobacteriota</taxon>
        <taxon>Archaeoglobi</taxon>
        <taxon>Archaeoglobales</taxon>
        <taxon>Archaeoglobaceae</taxon>
        <taxon>Archaeoglobus</taxon>
    </lineage>
</organism>
<gene>
    <name evidence="1" type="ORF">Asulf_00586</name>
</gene>
<keyword evidence="2" id="KW-1185">Reference proteome</keyword>
<evidence type="ECO:0000313" key="1">
    <source>
        <dbReference type="EMBL" id="AGK60606.1"/>
    </source>
</evidence>
<dbReference type="AlphaFoldDB" id="N0BJF9"/>